<dbReference type="EMBL" id="HE978326">
    <property type="protein sequence ID" value="CCK72946.1"/>
    <property type="molecule type" value="Genomic_DNA"/>
</dbReference>
<dbReference type="PANTHER" id="PTHR28207">
    <property type="entry name" value="ATP SYNTHASE SUBUNIT H, MITOCHONDRIAL"/>
    <property type="match status" value="1"/>
</dbReference>
<keyword evidence="3" id="KW-1185">Reference proteome</keyword>
<dbReference type="HOGENOM" id="CLU_122989_0_1_1"/>
<dbReference type="GeneID" id="34528726"/>
<dbReference type="OrthoDB" id="274752at2759"/>
<dbReference type="Pfam" id="PF10775">
    <property type="entry name" value="ATP_sub_h"/>
    <property type="match status" value="1"/>
</dbReference>
<dbReference type="KEGG" id="kng:KNAG_0M00930"/>
<dbReference type="PANTHER" id="PTHR28207:SF1">
    <property type="entry name" value="ATP SYNTHASE SUBUNIT H, MITOCHONDRIAL"/>
    <property type="match status" value="1"/>
</dbReference>
<name>J7SBC1_HUIN7</name>
<dbReference type="AlphaFoldDB" id="J7SBC1"/>
<evidence type="ECO:0000313" key="2">
    <source>
        <dbReference type="EMBL" id="CCK72946.1"/>
    </source>
</evidence>
<dbReference type="RefSeq" id="XP_022467190.1">
    <property type="nucleotide sequence ID" value="XM_022610945.1"/>
</dbReference>
<feature type="compositionally biased region" description="Basic and acidic residues" evidence="1">
    <location>
        <begin position="122"/>
        <end position="132"/>
    </location>
</feature>
<dbReference type="STRING" id="1071383.J7SBC1"/>
<organism evidence="2 3">
    <name type="scientific">Huiozyma naganishii (strain ATCC MYA-139 / BCRC 22969 / CBS 8797 / KCTC 17520 / NBRC 10181 / NCYC 3082 / Yp74L-3)</name>
    <name type="common">Yeast</name>
    <name type="synonym">Kazachstania naganishii</name>
    <dbReference type="NCBI Taxonomy" id="1071383"/>
    <lineage>
        <taxon>Eukaryota</taxon>
        <taxon>Fungi</taxon>
        <taxon>Dikarya</taxon>
        <taxon>Ascomycota</taxon>
        <taxon>Saccharomycotina</taxon>
        <taxon>Saccharomycetes</taxon>
        <taxon>Saccharomycetales</taxon>
        <taxon>Saccharomycetaceae</taxon>
        <taxon>Huiozyma</taxon>
    </lineage>
</organism>
<protein>
    <submittedName>
        <fullName evidence="2">Uncharacterized protein</fullName>
    </submittedName>
</protein>
<dbReference type="Proteomes" id="UP000006310">
    <property type="component" value="Chromosome 13"/>
</dbReference>
<reference evidence="3" key="2">
    <citation type="submission" date="2012-08" db="EMBL/GenBank/DDBJ databases">
        <title>Genome sequence of Kazachstania naganishii.</title>
        <authorList>
            <person name="Gordon J.L."/>
            <person name="Armisen D."/>
            <person name="Proux-Wera E."/>
            <person name="OhEigeartaigh S.S."/>
            <person name="Byrne K.P."/>
            <person name="Wolfe K.H."/>
        </authorList>
    </citation>
    <scope>NUCLEOTIDE SEQUENCE [LARGE SCALE GENOMIC DNA]</scope>
    <source>
        <strain evidence="3">ATCC MYA-139 / BCRC 22969 / CBS 8797 / CCRC 22969 / KCTC 17520 / NBRC 10181 / NCYC 3082</strain>
    </source>
</reference>
<gene>
    <name evidence="2" type="primary">KNAG0M00930</name>
    <name evidence="2" type="ordered locus">KNAG_0M00930</name>
</gene>
<evidence type="ECO:0000313" key="3">
    <source>
        <dbReference type="Proteomes" id="UP000006310"/>
    </source>
</evidence>
<proteinExistence type="predicted"/>
<evidence type="ECO:0000256" key="1">
    <source>
        <dbReference type="SAM" id="MobiDB-lite"/>
    </source>
</evidence>
<dbReference type="GO" id="GO:0046933">
    <property type="term" value="F:proton-transporting ATP synthase activity, rotational mechanism"/>
    <property type="evidence" value="ECO:0007669"/>
    <property type="project" value="TreeGrafter"/>
</dbReference>
<sequence length="132" mass="14240">MLQATLRGTLRGRCGAVAAVSGRRLFSRGAVCRADLVQELYLRELRAVTQQLDRAALASPEGSVVEWSAPGRPAAPAVEAADAALLQQYRDTKIDVTGAVTSQSAEQQPQQETEEDWLVIGDARDDTADNHH</sequence>
<feature type="compositionally biased region" description="Polar residues" evidence="1">
    <location>
        <begin position="99"/>
        <end position="111"/>
    </location>
</feature>
<dbReference type="InterPro" id="IPR019711">
    <property type="entry name" value="ATP_synth_F0_suH"/>
</dbReference>
<accession>J7SBC1</accession>
<dbReference type="OMA" id="ATRTMVM"/>
<reference evidence="2 3" key="1">
    <citation type="journal article" date="2011" name="Proc. Natl. Acad. Sci. U.S.A.">
        <title>Evolutionary erosion of yeast sex chromosomes by mating-type switching accidents.</title>
        <authorList>
            <person name="Gordon J.L."/>
            <person name="Armisen D."/>
            <person name="Proux-Wera E."/>
            <person name="Oheigeartaigh S.S."/>
            <person name="Byrne K.P."/>
            <person name="Wolfe K.H."/>
        </authorList>
    </citation>
    <scope>NUCLEOTIDE SEQUENCE [LARGE SCALE GENOMIC DNA]</scope>
    <source>
        <strain evidence="3">ATCC MYA-139 / BCRC 22969 / CBS 8797 / CCRC 22969 / KCTC 17520 / NBRC 10181 / NCYC 3082</strain>
    </source>
</reference>
<feature type="region of interest" description="Disordered" evidence="1">
    <location>
        <begin position="98"/>
        <end position="132"/>
    </location>
</feature>